<comment type="similarity">
    <text evidence="1">Belongs to the peptidase C40 family.</text>
</comment>
<organism evidence="8 9">
    <name type="scientific">Arcobacter nitrofigilis (strain ATCC 33309 / DSM 7299 / CCUG 15893 / LMG 7604 / NCTC 12251 / CI)</name>
    <name type="common">Campylobacter nitrofigilis</name>
    <dbReference type="NCBI Taxonomy" id="572480"/>
    <lineage>
        <taxon>Bacteria</taxon>
        <taxon>Pseudomonadati</taxon>
        <taxon>Campylobacterota</taxon>
        <taxon>Epsilonproteobacteria</taxon>
        <taxon>Campylobacterales</taxon>
        <taxon>Arcobacteraceae</taxon>
        <taxon>Arcobacter</taxon>
    </lineage>
</organism>
<keyword evidence="2" id="KW-0645">Protease</keyword>
<reference evidence="8 9" key="1">
    <citation type="journal article" date="2010" name="Stand. Genomic Sci.">
        <title>Complete genome sequence of Arcobacter nitrofigilis type strain (CI).</title>
        <authorList>
            <person name="Pati A."/>
            <person name="Gronow S."/>
            <person name="Lapidus A."/>
            <person name="Copeland A."/>
            <person name="Glavina Del Rio T."/>
            <person name="Nolan M."/>
            <person name="Lucas S."/>
            <person name="Tice H."/>
            <person name="Cheng J.F."/>
            <person name="Han C."/>
            <person name="Chertkov O."/>
            <person name="Bruce D."/>
            <person name="Tapia R."/>
            <person name="Goodwin L."/>
            <person name="Pitluck S."/>
            <person name="Liolios K."/>
            <person name="Ivanova N."/>
            <person name="Mavromatis K."/>
            <person name="Chen A."/>
            <person name="Palaniappan K."/>
            <person name="Land M."/>
            <person name="Hauser L."/>
            <person name="Chang Y.J."/>
            <person name="Jeffries C.D."/>
            <person name="Detter J.C."/>
            <person name="Rohde M."/>
            <person name="Goker M."/>
            <person name="Bristow J."/>
            <person name="Eisen J.A."/>
            <person name="Markowitz V."/>
            <person name="Hugenholtz P."/>
            <person name="Klenk H.P."/>
            <person name="Kyrpides N.C."/>
        </authorList>
    </citation>
    <scope>NUCLEOTIDE SEQUENCE [LARGE SCALE GENOMIC DNA]</scope>
    <source>
        <strain evidence="9">ATCC 33309 / DSM 7299 / CCUG 15893 / LMG 7604 / NCTC 12251 / CI</strain>
    </source>
</reference>
<gene>
    <name evidence="8" type="ordered locus">Arnit_0437</name>
</gene>
<evidence type="ECO:0000256" key="4">
    <source>
        <dbReference type="ARBA" id="ARBA00022801"/>
    </source>
</evidence>
<evidence type="ECO:0000256" key="5">
    <source>
        <dbReference type="ARBA" id="ARBA00022807"/>
    </source>
</evidence>
<evidence type="ECO:0000256" key="2">
    <source>
        <dbReference type="ARBA" id="ARBA00022670"/>
    </source>
</evidence>
<feature type="chain" id="PRO_5003078138" evidence="6">
    <location>
        <begin position="23"/>
        <end position="166"/>
    </location>
</feature>
<dbReference type="Proteomes" id="UP000000939">
    <property type="component" value="Chromosome"/>
</dbReference>
<dbReference type="InterPro" id="IPR038765">
    <property type="entry name" value="Papain-like_cys_pep_sf"/>
</dbReference>
<dbReference type="KEGG" id="ant:Arnit_0437"/>
<dbReference type="eggNOG" id="COG0791">
    <property type="taxonomic scope" value="Bacteria"/>
</dbReference>
<keyword evidence="9" id="KW-1185">Reference proteome</keyword>
<evidence type="ECO:0000256" key="3">
    <source>
        <dbReference type="ARBA" id="ARBA00022729"/>
    </source>
</evidence>
<dbReference type="HOGENOM" id="CLU_016043_9_3_7"/>
<proteinExistence type="inferred from homology"/>
<evidence type="ECO:0000313" key="8">
    <source>
        <dbReference type="EMBL" id="ADG92102.1"/>
    </source>
</evidence>
<dbReference type="PROSITE" id="PS51257">
    <property type="entry name" value="PROKAR_LIPOPROTEIN"/>
    <property type="match status" value="1"/>
</dbReference>
<dbReference type="InterPro" id="IPR052062">
    <property type="entry name" value="Murein_DD/LD_carboxypeptidase"/>
</dbReference>
<evidence type="ECO:0000259" key="7">
    <source>
        <dbReference type="PROSITE" id="PS51935"/>
    </source>
</evidence>
<dbReference type="GO" id="GO:0006508">
    <property type="term" value="P:proteolysis"/>
    <property type="evidence" value="ECO:0007669"/>
    <property type="project" value="UniProtKB-KW"/>
</dbReference>
<evidence type="ECO:0000313" key="9">
    <source>
        <dbReference type="Proteomes" id="UP000000939"/>
    </source>
</evidence>
<dbReference type="Pfam" id="PF00877">
    <property type="entry name" value="NLPC_P60"/>
    <property type="match status" value="1"/>
</dbReference>
<dbReference type="PANTHER" id="PTHR47360:SF1">
    <property type="entry name" value="ENDOPEPTIDASE NLPC-RELATED"/>
    <property type="match status" value="1"/>
</dbReference>
<keyword evidence="4" id="KW-0378">Hydrolase</keyword>
<dbReference type="AlphaFoldDB" id="D5V5R6"/>
<dbReference type="SUPFAM" id="SSF54001">
    <property type="entry name" value="Cysteine proteinases"/>
    <property type="match status" value="1"/>
</dbReference>
<dbReference type="EMBL" id="CP001999">
    <property type="protein sequence ID" value="ADG92102.1"/>
    <property type="molecule type" value="Genomic_DNA"/>
</dbReference>
<sequence precursor="true">MRTIIFSIFLLFFITACSTKNPYTPTKPLSAYKTNTTYNHINVSDALLAHYRQWQGVGYKYGGQDRSGIDCSYLVYDVYRKELRKNIPRTTYYQSISGKSVKKKDLKTGDLVFFLTNKKGSRHVGIYLSHGDFMHVSTSNGVMISSLSNPYWRAHYWKARRILNTN</sequence>
<evidence type="ECO:0000256" key="1">
    <source>
        <dbReference type="ARBA" id="ARBA00007074"/>
    </source>
</evidence>
<evidence type="ECO:0000256" key="6">
    <source>
        <dbReference type="SAM" id="SignalP"/>
    </source>
</evidence>
<dbReference type="MEROPS" id="C40.004"/>
<dbReference type="InterPro" id="IPR000064">
    <property type="entry name" value="NLP_P60_dom"/>
</dbReference>
<dbReference type="Gene3D" id="3.90.1720.10">
    <property type="entry name" value="endopeptidase domain like (from Nostoc punctiforme)"/>
    <property type="match status" value="1"/>
</dbReference>
<dbReference type="RefSeq" id="WP_013134247.1">
    <property type="nucleotide sequence ID" value="NC_014166.1"/>
</dbReference>
<protein>
    <submittedName>
        <fullName evidence="8">NLP/P60 protein</fullName>
    </submittedName>
</protein>
<dbReference type="PROSITE" id="PS51935">
    <property type="entry name" value="NLPC_P60"/>
    <property type="match status" value="1"/>
</dbReference>
<keyword evidence="5" id="KW-0788">Thiol protease</keyword>
<feature type="domain" description="NlpC/P60" evidence="7">
    <location>
        <begin position="41"/>
        <end position="163"/>
    </location>
</feature>
<keyword evidence="3 6" id="KW-0732">Signal</keyword>
<dbReference type="OrthoDB" id="9807055at2"/>
<feature type="signal peptide" evidence="6">
    <location>
        <begin position="1"/>
        <end position="22"/>
    </location>
</feature>
<dbReference type="GO" id="GO:0008234">
    <property type="term" value="F:cysteine-type peptidase activity"/>
    <property type="evidence" value="ECO:0007669"/>
    <property type="project" value="UniProtKB-KW"/>
</dbReference>
<accession>D5V5R6</accession>
<name>D5V5R6_ARCNC</name>
<dbReference type="PANTHER" id="PTHR47360">
    <property type="entry name" value="MUREIN DD-ENDOPEPTIDASE MEPS/MUREIN LD-CARBOXYPEPTIDASE"/>
    <property type="match status" value="1"/>
</dbReference>
<dbReference type="STRING" id="572480.Arnit_0437"/>